<dbReference type="Gene3D" id="1.10.287.470">
    <property type="entry name" value="Helix hairpin bin"/>
    <property type="match status" value="1"/>
</dbReference>
<dbReference type="NCBIfam" id="TIGR01730">
    <property type="entry name" value="RND_mfp"/>
    <property type="match status" value="1"/>
</dbReference>
<protein>
    <submittedName>
        <fullName evidence="4">Multidrug resistance protein MdtA</fullName>
    </submittedName>
</protein>
<dbReference type="Gene3D" id="2.40.30.170">
    <property type="match status" value="1"/>
</dbReference>
<dbReference type="PANTHER" id="PTHR30469">
    <property type="entry name" value="MULTIDRUG RESISTANCE PROTEIN MDTA"/>
    <property type="match status" value="1"/>
</dbReference>
<organism evidence="4 5">
    <name type="scientific">Oceanibacterium hippocampi</name>
    <dbReference type="NCBI Taxonomy" id="745714"/>
    <lineage>
        <taxon>Bacteria</taxon>
        <taxon>Pseudomonadati</taxon>
        <taxon>Pseudomonadota</taxon>
        <taxon>Alphaproteobacteria</taxon>
        <taxon>Sneathiellales</taxon>
        <taxon>Sneathiellaceae</taxon>
        <taxon>Oceanibacterium</taxon>
    </lineage>
</organism>
<dbReference type="Pfam" id="PF25954">
    <property type="entry name" value="Beta-barrel_RND_2"/>
    <property type="match status" value="1"/>
</dbReference>
<dbReference type="EMBL" id="FWFR01000003">
    <property type="protein sequence ID" value="SLN70412.1"/>
    <property type="molecule type" value="Genomic_DNA"/>
</dbReference>
<evidence type="ECO:0000259" key="2">
    <source>
        <dbReference type="Pfam" id="PF25954"/>
    </source>
</evidence>
<dbReference type="InParanoid" id="A0A1Y5TSJ3"/>
<dbReference type="InterPro" id="IPR006143">
    <property type="entry name" value="RND_pump_MFP"/>
</dbReference>
<dbReference type="OrthoDB" id="9811754at2"/>
<dbReference type="FunFam" id="2.40.30.170:FF:000010">
    <property type="entry name" value="Efflux RND transporter periplasmic adaptor subunit"/>
    <property type="match status" value="1"/>
</dbReference>
<evidence type="ECO:0000313" key="4">
    <source>
        <dbReference type="EMBL" id="SLN70412.1"/>
    </source>
</evidence>
<dbReference type="Gene3D" id="2.40.50.100">
    <property type="match status" value="1"/>
</dbReference>
<dbReference type="SUPFAM" id="SSF111369">
    <property type="entry name" value="HlyD-like secretion proteins"/>
    <property type="match status" value="1"/>
</dbReference>
<feature type="domain" description="YknX-like C-terminal permuted SH3-like" evidence="3">
    <location>
        <begin position="281"/>
        <end position="349"/>
    </location>
</feature>
<evidence type="ECO:0000259" key="3">
    <source>
        <dbReference type="Pfam" id="PF25989"/>
    </source>
</evidence>
<comment type="similarity">
    <text evidence="1">Belongs to the membrane fusion protein (MFP) (TC 8.A.1) family.</text>
</comment>
<dbReference type="Pfam" id="PF25989">
    <property type="entry name" value="YknX_C"/>
    <property type="match status" value="1"/>
</dbReference>
<reference evidence="4 5" key="1">
    <citation type="submission" date="2017-03" db="EMBL/GenBank/DDBJ databases">
        <authorList>
            <person name="Afonso C.L."/>
            <person name="Miller P.J."/>
            <person name="Scott M.A."/>
            <person name="Spackman E."/>
            <person name="Goraichik I."/>
            <person name="Dimitrov K.M."/>
            <person name="Suarez D.L."/>
            <person name="Swayne D.E."/>
        </authorList>
    </citation>
    <scope>NUCLEOTIDE SEQUENCE [LARGE SCALE GENOMIC DNA]</scope>
    <source>
        <strain evidence="4 5">CECT 7691</strain>
    </source>
</reference>
<dbReference type="RefSeq" id="WP_085884647.1">
    <property type="nucleotide sequence ID" value="NZ_FWFR01000003.1"/>
</dbReference>
<dbReference type="InterPro" id="IPR058792">
    <property type="entry name" value="Beta-barrel_RND_2"/>
</dbReference>
<accession>A0A1Y5TSJ3</accession>
<dbReference type="AlphaFoldDB" id="A0A1Y5TSJ3"/>
<dbReference type="GO" id="GO:1990281">
    <property type="term" value="C:efflux pump complex"/>
    <property type="evidence" value="ECO:0007669"/>
    <property type="project" value="TreeGrafter"/>
</dbReference>
<sequence length="358" mass="38278">MSIRNQILLVLLVSAFLYGGFVGWNRYFAPDATATNKSGVRPVPVETATARMETMSTAVEAVGSTLARQSIAIVPLAGGRVDRIAFQAGETIKAGGVIAELDDDIERANQAQSEAGLRKASLELERAKLLREKSISTRATVEDLTATKAAAEADVARARRKLADRTIRAPFAGTLGISRVDSGARVTDSTVITTLDDLSSVDIEFAVSETLFNATRIGQPVEATAAAFPGRKFVGKVTEIDSRIDAISRSFKVRARVPNPDRELPAGMFMHLRMILASSEALVIPEEAVVAESGTNFVFLLEDGKARRRKVTVGRRDFGIAEIVEGLQPGAVVVTRGTGKLREGSAVRVAANKTDALQ</sequence>
<evidence type="ECO:0000313" key="5">
    <source>
        <dbReference type="Proteomes" id="UP000193200"/>
    </source>
</evidence>
<dbReference type="Gene3D" id="2.40.420.20">
    <property type="match status" value="1"/>
</dbReference>
<keyword evidence="5" id="KW-1185">Reference proteome</keyword>
<gene>
    <name evidence="4" type="primary">mdtA_2</name>
    <name evidence="4" type="ORF">OCH7691_03290</name>
</gene>
<evidence type="ECO:0000256" key="1">
    <source>
        <dbReference type="ARBA" id="ARBA00009477"/>
    </source>
</evidence>
<proteinExistence type="inferred from homology"/>
<feature type="domain" description="CusB-like beta-barrel" evidence="2">
    <location>
        <begin position="203"/>
        <end position="274"/>
    </location>
</feature>
<dbReference type="GO" id="GO:0015562">
    <property type="term" value="F:efflux transmembrane transporter activity"/>
    <property type="evidence" value="ECO:0007669"/>
    <property type="project" value="TreeGrafter"/>
</dbReference>
<dbReference type="PANTHER" id="PTHR30469:SF11">
    <property type="entry name" value="BLL4320 PROTEIN"/>
    <property type="match status" value="1"/>
</dbReference>
<dbReference type="InterPro" id="IPR058637">
    <property type="entry name" value="YknX-like_C"/>
</dbReference>
<dbReference type="Proteomes" id="UP000193200">
    <property type="component" value="Unassembled WGS sequence"/>
</dbReference>
<name>A0A1Y5TSJ3_9PROT</name>